<dbReference type="Gene3D" id="3.30.457.10">
    <property type="entry name" value="Copper amine oxidase-like, N-terminal domain"/>
    <property type="match status" value="1"/>
</dbReference>
<dbReference type="Proteomes" id="UP000282076">
    <property type="component" value="Unassembled WGS sequence"/>
</dbReference>
<dbReference type="InterPro" id="IPR011042">
    <property type="entry name" value="6-blade_b-propeller_TolB-like"/>
</dbReference>
<reference evidence="3 4" key="1">
    <citation type="submission" date="2018-10" db="EMBL/GenBank/DDBJ databases">
        <title>Cohnella sp. M2MS4P-1, whole genome shotgun sequence.</title>
        <authorList>
            <person name="Tuo L."/>
        </authorList>
    </citation>
    <scope>NUCLEOTIDE SEQUENCE [LARGE SCALE GENOMIC DNA]</scope>
    <source>
        <strain evidence="3 4">M2MS4P-1</strain>
    </source>
</reference>
<protein>
    <recommendedName>
        <fullName evidence="2">Copper amine oxidase-like N-terminal domain-containing protein</fullName>
    </recommendedName>
</protein>
<proteinExistence type="predicted"/>
<comment type="caution">
    <text evidence="3">The sequence shown here is derived from an EMBL/GenBank/DDBJ whole genome shotgun (WGS) entry which is preliminary data.</text>
</comment>
<organism evidence="3 4">
    <name type="scientific">Cohnella endophytica</name>
    <dbReference type="NCBI Taxonomy" id="2419778"/>
    <lineage>
        <taxon>Bacteria</taxon>
        <taxon>Bacillati</taxon>
        <taxon>Bacillota</taxon>
        <taxon>Bacilli</taxon>
        <taxon>Bacillales</taxon>
        <taxon>Paenibacillaceae</taxon>
        <taxon>Cohnella</taxon>
    </lineage>
</organism>
<evidence type="ECO:0000259" key="2">
    <source>
        <dbReference type="Pfam" id="PF07833"/>
    </source>
</evidence>
<evidence type="ECO:0000256" key="1">
    <source>
        <dbReference type="SAM" id="SignalP"/>
    </source>
</evidence>
<dbReference type="SUPFAM" id="SSF55383">
    <property type="entry name" value="Copper amine oxidase, domain N"/>
    <property type="match status" value="1"/>
</dbReference>
<feature type="chain" id="PRO_5019768191" description="Copper amine oxidase-like N-terminal domain-containing protein" evidence="1">
    <location>
        <begin position="27"/>
        <end position="471"/>
    </location>
</feature>
<evidence type="ECO:0000313" key="4">
    <source>
        <dbReference type="Proteomes" id="UP000282076"/>
    </source>
</evidence>
<keyword evidence="1" id="KW-0732">Signal</keyword>
<dbReference type="AlphaFoldDB" id="A0A494Y4X8"/>
<feature type="signal peptide" evidence="1">
    <location>
        <begin position="1"/>
        <end position="26"/>
    </location>
</feature>
<dbReference type="RefSeq" id="WP_120975358.1">
    <property type="nucleotide sequence ID" value="NZ_RBZM01000004.1"/>
</dbReference>
<dbReference type="InterPro" id="IPR012854">
    <property type="entry name" value="Cu_amine_oxidase-like_N"/>
</dbReference>
<keyword evidence="4" id="KW-1185">Reference proteome</keyword>
<accession>A0A494Y4X8</accession>
<name>A0A494Y4X8_9BACL</name>
<dbReference type="OrthoDB" id="2768010at2"/>
<dbReference type="Pfam" id="PF07833">
    <property type="entry name" value="Cu_amine_oxidN1"/>
    <property type="match status" value="1"/>
</dbReference>
<dbReference type="SUPFAM" id="SSF69304">
    <property type="entry name" value="Tricorn protease N-terminal domain"/>
    <property type="match status" value="1"/>
</dbReference>
<dbReference type="InterPro" id="IPR036582">
    <property type="entry name" value="Mao_N_sf"/>
</dbReference>
<dbReference type="Gene3D" id="2.120.10.30">
    <property type="entry name" value="TolB, C-terminal domain"/>
    <property type="match status" value="1"/>
</dbReference>
<feature type="domain" description="Copper amine oxidase-like N-terminal" evidence="2">
    <location>
        <begin position="44"/>
        <end position="142"/>
    </location>
</feature>
<evidence type="ECO:0000313" key="3">
    <source>
        <dbReference type="EMBL" id="RKP54980.1"/>
    </source>
</evidence>
<dbReference type="EMBL" id="RBZM01000004">
    <property type="protein sequence ID" value="RKP54980.1"/>
    <property type="molecule type" value="Genomic_DNA"/>
</dbReference>
<gene>
    <name evidence="3" type="ORF">D7Z26_07005</name>
</gene>
<sequence length="471" mass="49572">MLLKKASMVSVLALAVGVSAVGVASAATVTKASAVQVINSAYIVNGVSVNLSTFFEKGKTLVSVKELSTRLGASLQALKGGIVQAKLNGHLVELKLDSTSIKVDGVEQKLSVPVKAVKGTTYVELKSYVQALGAQFAKDASGATWIDANLLADVDHIQFADPSTIIASLENETGRVDYLINAQTGKYASLLDAADASELVVSPNGVRAAYTKSTGEVYVINLGSKTSSLISADTSIKPELVWSADGSALYFLQGDKGSVIAKLDVTSGTISKILDDKVDYKANLGVSADGKTFTYTVTKPGAVVADANKPVDADDVTIDMKGTEPQIFLFVNDPSIKDNKPTQLTTAADDKVFIQAAADGSSVTYVSVSADDNVKSTLVQVSKDKTVKTLFADKDVYQATLSNGKWYVLTEGNGSNQFIYEIDPATGTAKQIYTVSDSVSEIVVKAGAPFAVINNGHVYVDIDGHWKPTTR</sequence>